<dbReference type="NCBIfam" id="TIGR02790">
    <property type="entry name" value="nickel_nikC"/>
    <property type="match status" value="1"/>
</dbReference>
<evidence type="ECO:0000256" key="1">
    <source>
        <dbReference type="ARBA" id="ARBA00004651"/>
    </source>
</evidence>
<dbReference type="PROSITE" id="PS50928">
    <property type="entry name" value="ABC_TM1"/>
    <property type="match status" value="1"/>
</dbReference>
<feature type="domain" description="ABC transmembrane type-1" evidence="8">
    <location>
        <begin position="84"/>
        <end position="269"/>
    </location>
</feature>
<dbReference type="AlphaFoldDB" id="A0A3D8IMT6"/>
<dbReference type="NCBIfam" id="NF007738">
    <property type="entry name" value="PRK10417.1"/>
    <property type="match status" value="1"/>
</dbReference>
<evidence type="ECO:0000256" key="2">
    <source>
        <dbReference type="ARBA" id="ARBA00022448"/>
    </source>
</evidence>
<keyword evidence="3" id="KW-1003">Cell membrane</keyword>
<dbReference type="Gene3D" id="1.10.3720.10">
    <property type="entry name" value="MetI-like"/>
    <property type="match status" value="1"/>
</dbReference>
<keyword evidence="2 7" id="KW-0813">Transport</keyword>
<dbReference type="SUPFAM" id="SSF161098">
    <property type="entry name" value="MetI-like"/>
    <property type="match status" value="1"/>
</dbReference>
<name>A0A3D8IMT6_9HELI</name>
<protein>
    <submittedName>
        <fullName evidence="9">Nickel ABC transporter permease subunit NikC</fullName>
    </submittedName>
</protein>
<dbReference type="PANTHER" id="PTHR43386">
    <property type="entry name" value="OLIGOPEPTIDE TRANSPORT SYSTEM PERMEASE PROTEIN APPC"/>
    <property type="match status" value="1"/>
</dbReference>
<proteinExistence type="inferred from homology"/>
<dbReference type="GO" id="GO:0071916">
    <property type="term" value="F:dipeptide transmembrane transporter activity"/>
    <property type="evidence" value="ECO:0007669"/>
    <property type="project" value="TreeGrafter"/>
</dbReference>
<keyword evidence="4 7" id="KW-0812">Transmembrane</keyword>
<dbReference type="InterPro" id="IPR014157">
    <property type="entry name" value="Nickel_NikC"/>
</dbReference>
<gene>
    <name evidence="9" type="ORF">CQA54_06460</name>
</gene>
<comment type="subcellular location">
    <subcellularLocation>
        <location evidence="1 7">Cell membrane</location>
        <topology evidence="1 7">Multi-pass membrane protein</topology>
    </subcellularLocation>
</comment>
<feature type="transmembrane region" description="Helical" evidence="7">
    <location>
        <begin position="250"/>
        <end position="269"/>
    </location>
</feature>
<comment type="caution">
    <text evidence="9">The sequence shown here is derived from an EMBL/GenBank/DDBJ whole genome shotgun (WGS) entry which is preliminary data.</text>
</comment>
<comment type="similarity">
    <text evidence="7">Belongs to the binding-protein-dependent transport system permease family.</text>
</comment>
<dbReference type="EMBL" id="NXLT01000005">
    <property type="protein sequence ID" value="RDU66597.1"/>
    <property type="molecule type" value="Genomic_DNA"/>
</dbReference>
<dbReference type="Proteomes" id="UP000256514">
    <property type="component" value="Unassembled WGS sequence"/>
</dbReference>
<dbReference type="InterPro" id="IPR035906">
    <property type="entry name" value="MetI-like_sf"/>
</dbReference>
<dbReference type="PANTHER" id="PTHR43386:SF1">
    <property type="entry name" value="D,D-DIPEPTIDE TRANSPORT SYSTEM PERMEASE PROTEIN DDPC-RELATED"/>
    <property type="match status" value="1"/>
</dbReference>
<evidence type="ECO:0000256" key="4">
    <source>
        <dbReference type="ARBA" id="ARBA00022692"/>
    </source>
</evidence>
<dbReference type="GO" id="GO:0005886">
    <property type="term" value="C:plasma membrane"/>
    <property type="evidence" value="ECO:0007669"/>
    <property type="project" value="UniProtKB-SubCell"/>
</dbReference>
<dbReference type="InterPro" id="IPR050366">
    <property type="entry name" value="BP-dependent_transpt_permease"/>
</dbReference>
<sequence length="283" mass="31509">MKHNTYTPYRQKSFFAHTHNIITTILFCIFVLFAILAPYIAPYDPNAIDITQKFAPISLEHIFGCDHLGRDIFSRILQGMRISLGSSAIILVCIVILGISIGGLCGFVGGKIDSIIMRVCDVLLSMPTLVLALFFVGVLGVGLVNVIFAIILTHWAWYARIVRSIVLSLKNKEYIVLSSCYGCNKFQSFRRHILRPVLSQCVILASMDLGHIMLHIAALSFIGLGVQAPMAEWGIMLSESKDYLWSYPQLMLYPGGALFISVALCNIIGENLRAYYDMPISHT</sequence>
<feature type="transmembrane region" description="Helical" evidence="7">
    <location>
        <begin position="212"/>
        <end position="230"/>
    </location>
</feature>
<dbReference type="Pfam" id="PF00528">
    <property type="entry name" value="BPD_transp_1"/>
    <property type="match status" value="1"/>
</dbReference>
<dbReference type="InterPro" id="IPR025966">
    <property type="entry name" value="OppC_N"/>
</dbReference>
<dbReference type="InterPro" id="IPR000515">
    <property type="entry name" value="MetI-like"/>
</dbReference>
<evidence type="ECO:0000256" key="5">
    <source>
        <dbReference type="ARBA" id="ARBA00022989"/>
    </source>
</evidence>
<evidence type="ECO:0000256" key="7">
    <source>
        <dbReference type="RuleBase" id="RU363032"/>
    </source>
</evidence>
<reference evidence="9 10" key="1">
    <citation type="submission" date="2018-04" db="EMBL/GenBank/DDBJ databases">
        <title>Novel Campyloabacter and Helicobacter Species and Strains.</title>
        <authorList>
            <person name="Mannion A.J."/>
            <person name="Shen Z."/>
            <person name="Fox J.G."/>
        </authorList>
    </citation>
    <scope>NUCLEOTIDE SEQUENCE [LARGE SCALE GENOMIC DNA]</scope>
    <source>
        <strain evidence="9 10">MIT 12-6600</strain>
    </source>
</reference>
<keyword evidence="10" id="KW-1185">Reference proteome</keyword>
<dbReference type="RefSeq" id="WP_115571295.1">
    <property type="nucleotide sequence ID" value="NZ_NXLT01000005.1"/>
</dbReference>
<evidence type="ECO:0000256" key="3">
    <source>
        <dbReference type="ARBA" id="ARBA00022475"/>
    </source>
</evidence>
<keyword evidence="6 7" id="KW-0472">Membrane</keyword>
<evidence type="ECO:0000256" key="6">
    <source>
        <dbReference type="ARBA" id="ARBA00023136"/>
    </source>
</evidence>
<feature type="transmembrane region" description="Helical" evidence="7">
    <location>
        <begin position="21"/>
        <end position="41"/>
    </location>
</feature>
<accession>A0A3D8IMT6</accession>
<feature type="transmembrane region" description="Helical" evidence="7">
    <location>
        <begin position="88"/>
        <end position="108"/>
    </location>
</feature>
<dbReference type="OrthoDB" id="9783218at2"/>
<evidence type="ECO:0000259" key="8">
    <source>
        <dbReference type="PROSITE" id="PS50928"/>
    </source>
</evidence>
<evidence type="ECO:0000313" key="9">
    <source>
        <dbReference type="EMBL" id="RDU66597.1"/>
    </source>
</evidence>
<dbReference type="GO" id="GO:0015099">
    <property type="term" value="F:nickel cation transmembrane transporter activity"/>
    <property type="evidence" value="ECO:0007669"/>
    <property type="project" value="InterPro"/>
</dbReference>
<dbReference type="Pfam" id="PF12911">
    <property type="entry name" value="OppC_N"/>
    <property type="match status" value="1"/>
</dbReference>
<dbReference type="CDD" id="cd06261">
    <property type="entry name" value="TM_PBP2"/>
    <property type="match status" value="1"/>
</dbReference>
<evidence type="ECO:0000313" key="10">
    <source>
        <dbReference type="Proteomes" id="UP000256514"/>
    </source>
</evidence>
<organism evidence="9 10">
    <name type="scientific">Helicobacter equorum</name>
    <dbReference type="NCBI Taxonomy" id="361872"/>
    <lineage>
        <taxon>Bacteria</taxon>
        <taxon>Pseudomonadati</taxon>
        <taxon>Campylobacterota</taxon>
        <taxon>Epsilonproteobacteria</taxon>
        <taxon>Campylobacterales</taxon>
        <taxon>Helicobacteraceae</taxon>
        <taxon>Helicobacter</taxon>
    </lineage>
</organism>
<keyword evidence="5 7" id="KW-1133">Transmembrane helix</keyword>